<evidence type="ECO:0000313" key="5">
    <source>
        <dbReference type="Proteomes" id="UP000587002"/>
    </source>
</evidence>
<comment type="caution">
    <text evidence="4">The sequence shown here is derived from an EMBL/GenBank/DDBJ whole genome shotgun (WGS) entry which is preliminary data.</text>
</comment>
<accession>A0A853AU63</accession>
<protein>
    <submittedName>
        <fullName evidence="4">Uncharacterized protein</fullName>
    </submittedName>
</protein>
<dbReference type="Pfam" id="PF20013">
    <property type="entry name" value="GAP1-N2"/>
    <property type="match status" value="1"/>
</dbReference>
<evidence type="ECO:0000313" key="4">
    <source>
        <dbReference type="EMBL" id="NYI86190.1"/>
    </source>
</evidence>
<proteinExistence type="predicted"/>
<evidence type="ECO:0000259" key="1">
    <source>
        <dbReference type="Pfam" id="PF20013"/>
    </source>
</evidence>
<feature type="domain" description="GTPase-associated protein 1-like C-terminal" evidence="3">
    <location>
        <begin position="240"/>
        <end position="734"/>
    </location>
</feature>
<dbReference type="Proteomes" id="UP000587002">
    <property type="component" value="Unassembled WGS sequence"/>
</dbReference>
<dbReference type="InterPro" id="IPR049532">
    <property type="entry name" value="GAP1-like_C"/>
</dbReference>
<reference evidence="4 5" key="1">
    <citation type="submission" date="2020-07" db="EMBL/GenBank/DDBJ databases">
        <title>Sequencing the genomes of 1000 actinobacteria strains.</title>
        <authorList>
            <person name="Klenk H.-P."/>
        </authorList>
    </citation>
    <scope>NUCLEOTIDE SEQUENCE [LARGE SCALE GENOMIC DNA]</scope>
    <source>
        <strain evidence="4 5">DSM 44065</strain>
    </source>
</reference>
<keyword evidence="5" id="KW-1185">Reference proteome</keyword>
<feature type="domain" description="GTPase-associated protein 1 N-terminal" evidence="1">
    <location>
        <begin position="34"/>
        <end position="112"/>
    </location>
</feature>
<evidence type="ECO:0000259" key="2">
    <source>
        <dbReference type="Pfam" id="PF20014"/>
    </source>
</evidence>
<dbReference type="Pfam" id="PF20014">
    <property type="entry name" value="GAP1-M"/>
    <property type="match status" value="1"/>
</dbReference>
<feature type="domain" description="GTPase-associated protein 1 middle" evidence="2">
    <location>
        <begin position="135"/>
        <end position="219"/>
    </location>
</feature>
<evidence type="ECO:0000259" key="3">
    <source>
        <dbReference type="Pfam" id="PF20052"/>
    </source>
</evidence>
<organism evidence="4 5">
    <name type="scientific">Saccharopolyspora hordei</name>
    <dbReference type="NCBI Taxonomy" id="1838"/>
    <lineage>
        <taxon>Bacteria</taxon>
        <taxon>Bacillati</taxon>
        <taxon>Actinomycetota</taxon>
        <taxon>Actinomycetes</taxon>
        <taxon>Pseudonocardiales</taxon>
        <taxon>Pseudonocardiaceae</taxon>
        <taxon>Saccharopolyspora</taxon>
    </lineage>
</organism>
<dbReference type="Pfam" id="PF20052">
    <property type="entry name" value="GAP1-C"/>
    <property type="match status" value="1"/>
</dbReference>
<sequence length="764" mass="82747">MSAREFHSLYCTARGPGQQPGELEFRAVSPGTTEEMTTAVRRAVTERPSLVHAHDGVYVTARSAGTGEGEHVVHALVAPDAGPYGPIRPAQLWDAPWWVTGPAPSGECPAVPAEPETGFGVEALREWVLGQRDGESWLLAVHSAIDGGAPRVVFVSEDPGAVARWIAAATLLLPQESALEVGFQVFATDPQATGADVLALRPDQAGSLVDQSGVAVFNLVTGERWEGEPSAAAQHWVPRFLRADPFDVVDAVELSHRFAAGRGADRPNAADRLAAGVVALGEPVAGDDAAMALAEWLCAPPAVSGVDVLDPVLTAVLAADPGVPVLARLAEAELERAGQVRIALLRAEIGEIVRGTRADDRSPLTPRPWTTAEAERATALVENAADAVLPERMDLLLRTAARFDVHPRLDGFRQAAERFVAWWSHHPDAGVDPERWTCAPELLGLLRDALARRLQGPDADEVRQAIEDRWWRLLAPTVSDPFEPLDAAVASAAVAAGGSARQETVEAFRALLRAPERPGTEEAVYDALFGASQPTLGELSDFLAELPSTAVSDALAQRAFRVLARSTVNGRYLDVLRMLSHHLGDRKDLRTLWEDDSKLRVWLSNHRKKGAGAGSLGDISSTVLGARADKLVAALLDADPQESTGTIAACGEELPQTLVRALPAVWNDEDVDRDRRDRAVVLAFVCAWSDSATATVRAAFDRELEAWVHKHEHPDFRRVSRLLRGVDAEHATAWHEWLREVVQRGPKRDRTRRVARRLFGSRER</sequence>
<dbReference type="AlphaFoldDB" id="A0A853AU63"/>
<dbReference type="RefSeq" id="WP_179723993.1">
    <property type="nucleotide sequence ID" value="NZ_BAABFH010000001.1"/>
</dbReference>
<dbReference type="InterPro" id="IPR045402">
    <property type="entry name" value="GAP1-N2"/>
</dbReference>
<dbReference type="InterPro" id="IPR045401">
    <property type="entry name" value="GAP1-M"/>
</dbReference>
<dbReference type="EMBL" id="JACCFJ010000001">
    <property type="protein sequence ID" value="NYI86190.1"/>
    <property type="molecule type" value="Genomic_DNA"/>
</dbReference>
<name>A0A853AU63_9PSEU</name>
<gene>
    <name evidence="4" type="ORF">HNR68_004820</name>
</gene>